<evidence type="ECO:0000256" key="4">
    <source>
        <dbReference type="ARBA" id="ARBA00022496"/>
    </source>
</evidence>
<reference evidence="16" key="1">
    <citation type="journal article" date="2019" name="Int. J. Syst. Evol. Microbiol.">
        <title>The Global Catalogue of Microorganisms (GCM) 10K type strain sequencing project: providing services to taxonomists for standard genome sequencing and annotation.</title>
        <authorList>
            <consortium name="The Broad Institute Genomics Platform"/>
            <consortium name="The Broad Institute Genome Sequencing Center for Infectious Disease"/>
            <person name="Wu L."/>
            <person name="Ma J."/>
        </authorList>
    </citation>
    <scope>NUCLEOTIDE SEQUENCE [LARGE SCALE GENOMIC DNA]</scope>
    <source>
        <strain evidence="16">NBRC 103632</strain>
    </source>
</reference>
<protein>
    <submittedName>
        <fullName evidence="15">TonB-dependent receptor plug domain-containing protein</fullName>
    </submittedName>
</protein>
<evidence type="ECO:0000256" key="3">
    <source>
        <dbReference type="ARBA" id="ARBA00022452"/>
    </source>
</evidence>
<feature type="domain" description="TonB-dependent receptor plug" evidence="14">
    <location>
        <begin position="61"/>
        <end position="173"/>
    </location>
</feature>
<keyword evidence="4" id="KW-0410">Iron transport</keyword>
<evidence type="ECO:0000256" key="5">
    <source>
        <dbReference type="ARBA" id="ARBA00022692"/>
    </source>
</evidence>
<dbReference type="SUPFAM" id="SSF56935">
    <property type="entry name" value="Porins"/>
    <property type="match status" value="1"/>
</dbReference>
<evidence type="ECO:0000256" key="8">
    <source>
        <dbReference type="ARBA" id="ARBA00023077"/>
    </source>
</evidence>
<keyword evidence="8" id="KW-0798">TonB box</keyword>
<organism evidence="15 16">
    <name type="scientific">Sphingobium tyrosinilyticum</name>
    <dbReference type="NCBI Taxonomy" id="2715436"/>
    <lineage>
        <taxon>Bacteria</taxon>
        <taxon>Pseudomonadati</taxon>
        <taxon>Pseudomonadota</taxon>
        <taxon>Alphaproteobacteria</taxon>
        <taxon>Sphingomonadales</taxon>
        <taxon>Sphingomonadaceae</taxon>
        <taxon>Sphingobium</taxon>
    </lineage>
</organism>
<keyword evidence="2 11" id="KW-0813">Transport</keyword>
<evidence type="ECO:0000313" key="16">
    <source>
        <dbReference type="Proteomes" id="UP001595957"/>
    </source>
</evidence>
<feature type="region of interest" description="Disordered" evidence="12">
    <location>
        <begin position="251"/>
        <end position="295"/>
    </location>
</feature>
<keyword evidence="13" id="KW-0732">Signal</keyword>
<evidence type="ECO:0000256" key="2">
    <source>
        <dbReference type="ARBA" id="ARBA00022448"/>
    </source>
</evidence>
<evidence type="ECO:0000256" key="1">
    <source>
        <dbReference type="ARBA" id="ARBA00004571"/>
    </source>
</evidence>
<dbReference type="Proteomes" id="UP001595957">
    <property type="component" value="Unassembled WGS sequence"/>
</dbReference>
<comment type="caution">
    <text evidence="15">The sequence shown here is derived from an EMBL/GenBank/DDBJ whole genome shotgun (WGS) entry which is preliminary data.</text>
</comment>
<keyword evidence="6" id="KW-0408">Iron</keyword>
<evidence type="ECO:0000256" key="13">
    <source>
        <dbReference type="SAM" id="SignalP"/>
    </source>
</evidence>
<keyword evidence="16" id="KW-1185">Reference proteome</keyword>
<comment type="similarity">
    <text evidence="11">Belongs to the TonB-dependent receptor family.</text>
</comment>
<proteinExistence type="inferred from homology"/>
<dbReference type="Gene3D" id="2.40.170.20">
    <property type="entry name" value="TonB-dependent receptor, beta-barrel domain"/>
    <property type="match status" value="1"/>
</dbReference>
<name>A0ABV9F171_9SPHN</name>
<evidence type="ECO:0000256" key="11">
    <source>
        <dbReference type="PROSITE-ProRule" id="PRU01360"/>
    </source>
</evidence>
<feature type="signal peptide" evidence="13">
    <location>
        <begin position="1"/>
        <end position="27"/>
    </location>
</feature>
<dbReference type="InterPro" id="IPR036942">
    <property type="entry name" value="Beta-barrel_TonB_sf"/>
</dbReference>
<keyword evidence="7" id="KW-0406">Ion transport</keyword>
<evidence type="ECO:0000256" key="12">
    <source>
        <dbReference type="SAM" id="MobiDB-lite"/>
    </source>
</evidence>
<evidence type="ECO:0000256" key="6">
    <source>
        <dbReference type="ARBA" id="ARBA00023004"/>
    </source>
</evidence>
<dbReference type="Pfam" id="PF07715">
    <property type="entry name" value="Plug"/>
    <property type="match status" value="1"/>
</dbReference>
<evidence type="ECO:0000256" key="9">
    <source>
        <dbReference type="ARBA" id="ARBA00023136"/>
    </source>
</evidence>
<sequence length="318" mass="33048">MISMRSRMALTASSLIFVAMSSVPAAAVDAVTADAAAAAALAEDSGLTVVTVTAQKRPESLQSTPISMSVMRAEDLVSRHVTSLVDLGDGSIPSLKIAPFYSRSSALVVNIRGIGVLSDANQPARDQGVGVYIDGVYLGRAQGLGTALFDIENVEVLKGPQGTLFGRNTEGGAVNIVTKKPSGELHVNATGGIGNFGAYKGEMHLDLPSFNDIAVKIDGVVAHRDPLVKKTRSPAPTASINMTSAACMSKRCGRRPPISAPTIPSTFLRMNRPRSTSISSRPAPTRARRSPRSSPIACAPPMSACRCSPASAMCTATA</sequence>
<accession>A0ABV9F171</accession>
<dbReference type="EMBL" id="JBHSFZ010000016">
    <property type="protein sequence ID" value="MFC4594470.1"/>
    <property type="molecule type" value="Genomic_DNA"/>
</dbReference>
<evidence type="ECO:0000313" key="15">
    <source>
        <dbReference type="EMBL" id="MFC4594470.1"/>
    </source>
</evidence>
<keyword evidence="3 11" id="KW-1134">Transmembrane beta strand</keyword>
<dbReference type="PANTHER" id="PTHR32552:SF81">
    <property type="entry name" value="TONB-DEPENDENT OUTER MEMBRANE RECEPTOR"/>
    <property type="match status" value="1"/>
</dbReference>
<gene>
    <name evidence="15" type="ORF">ACFO3E_09750</name>
</gene>
<evidence type="ECO:0000256" key="10">
    <source>
        <dbReference type="ARBA" id="ARBA00023237"/>
    </source>
</evidence>
<keyword evidence="5 11" id="KW-0812">Transmembrane</keyword>
<comment type="subcellular location">
    <subcellularLocation>
        <location evidence="1 11">Cell outer membrane</location>
        <topology evidence="1 11">Multi-pass membrane protein</topology>
    </subcellularLocation>
</comment>
<keyword evidence="15" id="KW-0675">Receptor</keyword>
<dbReference type="InterPro" id="IPR012910">
    <property type="entry name" value="Plug_dom"/>
</dbReference>
<dbReference type="InterPro" id="IPR039426">
    <property type="entry name" value="TonB-dep_rcpt-like"/>
</dbReference>
<dbReference type="RefSeq" id="WP_380804227.1">
    <property type="nucleotide sequence ID" value="NZ_JBHSFZ010000016.1"/>
</dbReference>
<evidence type="ECO:0000259" key="14">
    <source>
        <dbReference type="Pfam" id="PF07715"/>
    </source>
</evidence>
<keyword evidence="10 11" id="KW-0998">Cell outer membrane</keyword>
<dbReference type="PROSITE" id="PS52016">
    <property type="entry name" value="TONB_DEPENDENT_REC_3"/>
    <property type="match status" value="1"/>
</dbReference>
<feature type="chain" id="PRO_5046124243" evidence="13">
    <location>
        <begin position="28"/>
        <end position="318"/>
    </location>
</feature>
<evidence type="ECO:0000256" key="7">
    <source>
        <dbReference type="ARBA" id="ARBA00023065"/>
    </source>
</evidence>
<dbReference type="PANTHER" id="PTHR32552">
    <property type="entry name" value="FERRICHROME IRON RECEPTOR-RELATED"/>
    <property type="match status" value="1"/>
</dbReference>
<keyword evidence="9 11" id="KW-0472">Membrane</keyword>